<evidence type="ECO:0000313" key="4">
    <source>
        <dbReference type="EMBL" id="KKK56881.1"/>
    </source>
</evidence>
<comment type="similarity">
    <text evidence="1">Belongs to the peptidase S33 family.</text>
</comment>
<accession>A0A0F8Z9Z9</accession>
<evidence type="ECO:0000259" key="3">
    <source>
        <dbReference type="Pfam" id="PF00561"/>
    </source>
</evidence>
<dbReference type="InterPro" id="IPR029058">
    <property type="entry name" value="AB_hydrolase_fold"/>
</dbReference>
<dbReference type="PANTHER" id="PTHR43798:SF31">
    <property type="entry name" value="AB HYDROLASE SUPERFAMILY PROTEIN YCLE"/>
    <property type="match status" value="1"/>
</dbReference>
<name>A0A0F8Z9Z9_9ZZZZ</name>
<keyword evidence="2" id="KW-0378">Hydrolase</keyword>
<dbReference type="GO" id="GO:0008233">
    <property type="term" value="F:peptidase activity"/>
    <property type="evidence" value="ECO:0007669"/>
    <property type="project" value="InterPro"/>
</dbReference>
<evidence type="ECO:0000256" key="1">
    <source>
        <dbReference type="ARBA" id="ARBA00010088"/>
    </source>
</evidence>
<dbReference type="Gene3D" id="3.40.50.1820">
    <property type="entry name" value="alpha/beta hydrolase"/>
    <property type="match status" value="1"/>
</dbReference>
<dbReference type="PANTHER" id="PTHR43798">
    <property type="entry name" value="MONOACYLGLYCEROL LIPASE"/>
    <property type="match status" value="1"/>
</dbReference>
<dbReference type="PRINTS" id="PR00793">
    <property type="entry name" value="PROAMNOPTASE"/>
</dbReference>
<evidence type="ECO:0000256" key="2">
    <source>
        <dbReference type="ARBA" id="ARBA00022801"/>
    </source>
</evidence>
<proteinExistence type="inferred from homology"/>
<dbReference type="AlphaFoldDB" id="A0A0F8Z9Z9"/>
<feature type="domain" description="AB hydrolase-1" evidence="3">
    <location>
        <begin position="21"/>
        <end position="253"/>
    </location>
</feature>
<dbReference type="InterPro" id="IPR050266">
    <property type="entry name" value="AB_hydrolase_sf"/>
</dbReference>
<dbReference type="GO" id="GO:0006508">
    <property type="term" value="P:proteolysis"/>
    <property type="evidence" value="ECO:0007669"/>
    <property type="project" value="InterPro"/>
</dbReference>
<comment type="caution">
    <text evidence="4">The sequence shown here is derived from an EMBL/GenBank/DDBJ whole genome shotgun (WGS) entry which is preliminary data.</text>
</comment>
<dbReference type="PRINTS" id="PR00111">
    <property type="entry name" value="ABHYDROLASE"/>
</dbReference>
<dbReference type="SUPFAM" id="SSF53474">
    <property type="entry name" value="alpha/beta-Hydrolases"/>
    <property type="match status" value="1"/>
</dbReference>
<dbReference type="Pfam" id="PF00561">
    <property type="entry name" value="Abhydrolase_1"/>
    <property type="match status" value="1"/>
</dbReference>
<sequence>MPLTKINGTDLYYIEYGSGKPFLVMHGGLGLDHSYFRPILDPLGEIFKLIFFDYRGHGRSGRPPINSITYEQIVDDVNELRKFLGYDKVGVIGHSAGGFIALKYAIHHPKNISNLILINTAPAHDYPDEIMANIQQKNPTPEILATLDAPSAPTAEGFKQQLRILNPLYFYDLNSKLKEEVEKVLTTMIVNPEAAARGEDLIQKYNVTSKLSKIEVPTLVLGGKDDFVCPPSQAQRMHDGIPNSELIIFERCG</sequence>
<dbReference type="EMBL" id="LAZR01064771">
    <property type="protein sequence ID" value="KKK56881.1"/>
    <property type="molecule type" value="Genomic_DNA"/>
</dbReference>
<dbReference type="GO" id="GO:0016020">
    <property type="term" value="C:membrane"/>
    <property type="evidence" value="ECO:0007669"/>
    <property type="project" value="TreeGrafter"/>
</dbReference>
<dbReference type="InterPro" id="IPR000073">
    <property type="entry name" value="AB_hydrolase_1"/>
</dbReference>
<feature type="non-terminal residue" evidence="4">
    <location>
        <position position="253"/>
    </location>
</feature>
<gene>
    <name evidence="4" type="ORF">LCGC14_3060090</name>
</gene>
<reference evidence="4" key="1">
    <citation type="journal article" date="2015" name="Nature">
        <title>Complex archaea that bridge the gap between prokaryotes and eukaryotes.</title>
        <authorList>
            <person name="Spang A."/>
            <person name="Saw J.H."/>
            <person name="Jorgensen S.L."/>
            <person name="Zaremba-Niedzwiedzka K."/>
            <person name="Martijn J."/>
            <person name="Lind A.E."/>
            <person name="van Eijk R."/>
            <person name="Schleper C."/>
            <person name="Guy L."/>
            <person name="Ettema T.J."/>
        </authorList>
    </citation>
    <scope>NUCLEOTIDE SEQUENCE</scope>
</reference>
<organism evidence="4">
    <name type="scientific">marine sediment metagenome</name>
    <dbReference type="NCBI Taxonomy" id="412755"/>
    <lineage>
        <taxon>unclassified sequences</taxon>
        <taxon>metagenomes</taxon>
        <taxon>ecological metagenomes</taxon>
    </lineage>
</organism>
<protein>
    <recommendedName>
        <fullName evidence="3">AB hydrolase-1 domain-containing protein</fullName>
    </recommendedName>
</protein>
<dbReference type="InterPro" id="IPR002410">
    <property type="entry name" value="Peptidase_S33"/>
</dbReference>